<keyword evidence="2" id="KW-0614">Plasmid</keyword>
<evidence type="ECO:0000256" key="1">
    <source>
        <dbReference type="SAM" id="Phobius"/>
    </source>
</evidence>
<dbReference type="EMBL" id="CP040855">
    <property type="protein sequence ID" value="QIA88458.1"/>
    <property type="molecule type" value="Genomic_DNA"/>
</dbReference>
<gene>
    <name evidence="2" type="ORF">FEE39_09410</name>
    <name evidence="3" type="ORF">FEE39_09540</name>
</gene>
<accession>A0A9X7XVF7</accession>
<keyword evidence="1" id="KW-0812">Transmembrane</keyword>
<evidence type="ECO:0000313" key="4">
    <source>
        <dbReference type="Proteomes" id="UP000464749"/>
    </source>
</evidence>
<feature type="transmembrane region" description="Helical" evidence="1">
    <location>
        <begin position="159"/>
        <end position="181"/>
    </location>
</feature>
<organism evidence="2 4">
    <name type="scientific">Lactobacillus johnsonii</name>
    <dbReference type="NCBI Taxonomy" id="33959"/>
    <lineage>
        <taxon>Bacteria</taxon>
        <taxon>Bacillati</taxon>
        <taxon>Bacillota</taxon>
        <taxon>Bacilli</taxon>
        <taxon>Lactobacillales</taxon>
        <taxon>Lactobacillaceae</taxon>
        <taxon>Lactobacillus</taxon>
    </lineage>
</organism>
<feature type="transmembrane region" description="Helical" evidence="1">
    <location>
        <begin position="125"/>
        <end position="153"/>
    </location>
</feature>
<evidence type="ECO:0000313" key="2">
    <source>
        <dbReference type="EMBL" id="QIA88458.1"/>
    </source>
</evidence>
<dbReference type="RefSeq" id="WP_163588823.1">
    <property type="nucleotide sequence ID" value="NZ_CP040855.1"/>
</dbReference>
<keyword evidence="1" id="KW-1133">Transmembrane helix</keyword>
<proteinExistence type="predicted"/>
<sequence>MITAKNANKKLRNEFGKQKIKDKNSSILLKEKTAEILNSSLDIYLDEAIQRARKFNIEAENKRHLIVPYELLNLDQHFSVEKRKIQEATGKSIFEINDSIRTLVDEKMRARGFKKSANTKDPEKYWIAANITGSSVALIAFILGLVSFIIGIIFYKFPFLLKSSIVVFALAGMAFFVGMAWDMITDNIAKDIWEKV</sequence>
<geneLocation type="plasmid" evidence="2 4">
    <name>unnamed1</name>
</geneLocation>
<keyword evidence="1" id="KW-0472">Membrane</keyword>
<name>A0A9X7XVF7_LACJH</name>
<reference evidence="2 4" key="1">
    <citation type="submission" date="2019-06" db="EMBL/GenBank/DDBJ databases">
        <title>Whole genome sequencing of Lactobacillus johnsonii strain G2A.</title>
        <authorList>
            <person name="Conlan S."/>
            <person name="Thomas P.J."/>
            <person name="Mullikin J."/>
            <person name="Singer J."/>
            <person name="Weaver C."/>
            <person name="Segre J.A."/>
        </authorList>
    </citation>
    <scope>NUCLEOTIDE SEQUENCE [LARGE SCALE GENOMIC DNA]</scope>
    <source>
        <strain evidence="2 4">G2A</strain>
        <plasmid evidence="2 4">unnamed1</plasmid>
    </source>
</reference>
<dbReference type="EMBL" id="CP040855">
    <property type="protein sequence ID" value="QIA88482.1"/>
    <property type="molecule type" value="Genomic_DNA"/>
</dbReference>
<evidence type="ECO:0000313" key="3">
    <source>
        <dbReference type="EMBL" id="QIA88482.1"/>
    </source>
</evidence>
<dbReference type="AlphaFoldDB" id="A0A9X7XVF7"/>
<protein>
    <submittedName>
        <fullName evidence="2">Uncharacterized protein</fullName>
    </submittedName>
</protein>
<dbReference type="Proteomes" id="UP000464749">
    <property type="component" value="Plasmid unnamed1"/>
</dbReference>